<dbReference type="STRING" id="1147741.A0A0R3RI38"/>
<protein>
    <submittedName>
        <fullName evidence="3">ZP domain-containing protein</fullName>
    </submittedName>
</protein>
<feature type="compositionally biased region" description="Polar residues" evidence="1">
    <location>
        <begin position="56"/>
        <end position="72"/>
    </location>
</feature>
<evidence type="ECO:0000256" key="1">
    <source>
        <dbReference type="SAM" id="MobiDB-lite"/>
    </source>
</evidence>
<keyword evidence="2" id="KW-1185">Reference proteome</keyword>
<accession>A0A0R3RI38</accession>
<feature type="compositionally biased region" description="Polar residues" evidence="1">
    <location>
        <begin position="31"/>
        <end position="48"/>
    </location>
</feature>
<name>A0A0R3RI38_9BILA</name>
<evidence type="ECO:0000313" key="3">
    <source>
        <dbReference type="WBParaSite" id="EEL_0000114501-mRNA-1"/>
    </source>
</evidence>
<reference evidence="3" key="1">
    <citation type="submission" date="2017-02" db="UniProtKB">
        <authorList>
            <consortium name="WormBaseParasite"/>
        </authorList>
    </citation>
    <scope>IDENTIFICATION</scope>
</reference>
<dbReference type="AlphaFoldDB" id="A0A0R3RI38"/>
<feature type="region of interest" description="Disordered" evidence="1">
    <location>
        <begin position="22"/>
        <end position="72"/>
    </location>
</feature>
<organism evidence="2 3">
    <name type="scientific">Elaeophora elaphi</name>
    <dbReference type="NCBI Taxonomy" id="1147741"/>
    <lineage>
        <taxon>Eukaryota</taxon>
        <taxon>Metazoa</taxon>
        <taxon>Ecdysozoa</taxon>
        <taxon>Nematoda</taxon>
        <taxon>Chromadorea</taxon>
        <taxon>Rhabditida</taxon>
        <taxon>Spirurina</taxon>
        <taxon>Spiruromorpha</taxon>
        <taxon>Filarioidea</taxon>
        <taxon>Onchocercidae</taxon>
        <taxon>Elaeophora</taxon>
    </lineage>
</organism>
<sequence length="123" mass="13756">MYNMFLISKIVRGRRLLQELEAETEKKSTQEETVAESSASNLRQSLQATRAEKSMGESSQSGAGTSNANMSTSSRSICITSLIWQDVESECFIPRSITFFKEEKFLLTAAGCHFKDTSNHFDT</sequence>
<proteinExistence type="predicted"/>
<dbReference type="Proteomes" id="UP000050640">
    <property type="component" value="Unplaced"/>
</dbReference>
<evidence type="ECO:0000313" key="2">
    <source>
        <dbReference type="Proteomes" id="UP000050640"/>
    </source>
</evidence>
<dbReference type="WBParaSite" id="EEL_0000114501-mRNA-1">
    <property type="protein sequence ID" value="EEL_0000114501-mRNA-1"/>
    <property type="gene ID" value="EEL_0000114501"/>
</dbReference>